<evidence type="ECO:0000313" key="3">
    <source>
        <dbReference type="Proteomes" id="UP000244334"/>
    </source>
</evidence>
<evidence type="ECO:0000313" key="2">
    <source>
        <dbReference type="EMBL" id="RAP70033.1"/>
    </source>
</evidence>
<dbReference type="EMBL" id="LJAM02000488">
    <property type="protein sequence ID" value="RAP70033.1"/>
    <property type="molecule type" value="Genomic_DNA"/>
</dbReference>
<reference evidence="2" key="1">
    <citation type="submission" date="2018-04" db="EMBL/GenBank/DDBJ databases">
        <title>Genomes of the Obligate Erwinia dacicola and Facultative Enterobacter sp. OLF Endosymbionts of the Olive Fruit fly, Bactrocera oleae.</title>
        <authorList>
            <person name="Estes A.M."/>
            <person name="Hearn D.J."/>
            <person name="Agarwal S."/>
            <person name="Pierson E.A."/>
            <person name="Dunning-Hotopp J.C."/>
        </authorList>
    </citation>
    <scope>NUCLEOTIDE SEQUENCE [LARGE SCALE GENOMIC DNA]</scope>
    <source>
        <strain evidence="2">Oroville</strain>
    </source>
</reference>
<organism evidence="2 3">
    <name type="scientific">Candidatus Erwinia dacicola</name>
    <dbReference type="NCBI Taxonomy" id="252393"/>
    <lineage>
        <taxon>Bacteria</taxon>
        <taxon>Pseudomonadati</taxon>
        <taxon>Pseudomonadota</taxon>
        <taxon>Gammaproteobacteria</taxon>
        <taxon>Enterobacterales</taxon>
        <taxon>Erwiniaceae</taxon>
        <taxon>Erwinia</taxon>
    </lineage>
</organism>
<name>A0A328TKV3_9GAMM</name>
<feature type="region of interest" description="Disordered" evidence="1">
    <location>
        <begin position="1"/>
        <end position="31"/>
    </location>
</feature>
<sequence>MKLNESASGRVTDSSWPASFSGVEGEPEMCKNSDLVKSAPKIC</sequence>
<proteinExistence type="predicted"/>
<keyword evidence="3" id="KW-1185">Reference proteome</keyword>
<dbReference type="Proteomes" id="UP000244334">
    <property type="component" value="Unassembled WGS sequence"/>
</dbReference>
<accession>A0A328TKV3</accession>
<gene>
    <name evidence="2" type="ORF">ACZ87_03170</name>
</gene>
<dbReference type="AlphaFoldDB" id="A0A328TKV3"/>
<evidence type="ECO:0000256" key="1">
    <source>
        <dbReference type="SAM" id="MobiDB-lite"/>
    </source>
</evidence>
<protein>
    <submittedName>
        <fullName evidence="2">Uncharacterized protein</fullName>
    </submittedName>
</protein>
<comment type="caution">
    <text evidence="2">The sequence shown here is derived from an EMBL/GenBank/DDBJ whole genome shotgun (WGS) entry which is preliminary data.</text>
</comment>
<feature type="compositionally biased region" description="Polar residues" evidence="1">
    <location>
        <begin position="1"/>
        <end position="18"/>
    </location>
</feature>